<dbReference type="Pfam" id="PF04417">
    <property type="entry name" value="DUF501"/>
    <property type="match status" value="1"/>
</dbReference>
<proteinExistence type="predicted"/>
<dbReference type="PANTHER" id="PTHR37163">
    <property type="entry name" value="CONSERVED PROTEIN"/>
    <property type="match status" value="1"/>
</dbReference>
<name>A0ABZ1BMT6_9FIRM</name>
<sequence>MPSRLDRGCQEAIASARPDQRPVPDRLPEDRGRLEELGIHAEPFTEQDRIVIRRQMGHRPRLALGVVRRCRYGYPQVLVFAPLLVGPSRISPNSTLCWLSCPLLVREVDRIEKEGEIERFEHLVSVDETLREAVADAHRTTARIRMELVPEEWRTRLSAERPREHWILADTGISGITRPEHVKCLHAHLADFLARGRNPIGEEVARRFESEGIPVEGTETCWRFCTPEGASETLRAEGDAPPAVEES</sequence>
<accession>A0ABZ1BMT6</accession>
<evidence type="ECO:0000313" key="3">
    <source>
        <dbReference type="Proteomes" id="UP001333102"/>
    </source>
</evidence>
<protein>
    <submittedName>
        <fullName evidence="2">DUF501 domain-containing protein</fullName>
    </submittedName>
</protein>
<evidence type="ECO:0000313" key="2">
    <source>
        <dbReference type="EMBL" id="WRP14102.1"/>
    </source>
</evidence>
<feature type="compositionally biased region" description="Basic and acidic residues" evidence="1">
    <location>
        <begin position="18"/>
        <end position="27"/>
    </location>
</feature>
<gene>
    <name evidence="2" type="ORF">VLY81_11820</name>
</gene>
<reference evidence="3" key="1">
    <citation type="submission" date="2023-12" db="EMBL/GenBank/DDBJ databases">
        <title>Novel isolates from deep terrestrial aquifers shed light on the physiology and ecology of the class Limnochordia.</title>
        <authorList>
            <person name="Karnachuk O.V."/>
            <person name="Lukina A.P."/>
            <person name="Avakyan M.R."/>
            <person name="Kadnikov V."/>
            <person name="Begmatov S."/>
            <person name="Beletsky A.V."/>
            <person name="Mardanov A.V."/>
            <person name="Ravin N.V."/>
        </authorList>
    </citation>
    <scope>NUCLEOTIDE SEQUENCE [LARGE SCALE GENOMIC DNA]</scope>
    <source>
        <strain evidence="3">LN</strain>
    </source>
</reference>
<dbReference type="EMBL" id="CP141614">
    <property type="protein sequence ID" value="WRP14102.1"/>
    <property type="molecule type" value="Genomic_DNA"/>
</dbReference>
<dbReference type="PANTHER" id="PTHR37163:SF1">
    <property type="entry name" value="DUF501 DOMAIN-CONTAINING PROTEIN"/>
    <property type="match status" value="1"/>
</dbReference>
<organism evidence="2 3">
    <name type="scientific">Geochorda subterranea</name>
    <dbReference type="NCBI Taxonomy" id="3109564"/>
    <lineage>
        <taxon>Bacteria</taxon>
        <taxon>Bacillati</taxon>
        <taxon>Bacillota</taxon>
        <taxon>Limnochordia</taxon>
        <taxon>Limnochordales</taxon>
        <taxon>Geochordaceae</taxon>
        <taxon>Geochorda</taxon>
    </lineage>
</organism>
<dbReference type="InterPro" id="IPR007511">
    <property type="entry name" value="DUF501"/>
</dbReference>
<dbReference type="RefSeq" id="WP_324668397.1">
    <property type="nucleotide sequence ID" value="NZ_CP141614.1"/>
</dbReference>
<keyword evidence="3" id="KW-1185">Reference proteome</keyword>
<feature type="region of interest" description="Disordered" evidence="1">
    <location>
        <begin position="1"/>
        <end position="27"/>
    </location>
</feature>
<dbReference type="Proteomes" id="UP001333102">
    <property type="component" value="Chromosome"/>
</dbReference>
<evidence type="ECO:0000256" key="1">
    <source>
        <dbReference type="SAM" id="MobiDB-lite"/>
    </source>
</evidence>